<keyword evidence="6" id="KW-1185">Reference proteome</keyword>
<dbReference type="Proteomes" id="UP000219338">
    <property type="component" value="Unassembled WGS sequence"/>
</dbReference>
<evidence type="ECO:0000256" key="3">
    <source>
        <dbReference type="ARBA" id="ARBA00022801"/>
    </source>
</evidence>
<dbReference type="InterPro" id="IPR000639">
    <property type="entry name" value="Epox_hydrolase-like"/>
</dbReference>
<dbReference type="SUPFAM" id="SSF53474">
    <property type="entry name" value="alpha/beta-Hydrolases"/>
    <property type="match status" value="2"/>
</dbReference>
<dbReference type="PANTHER" id="PTHR21661">
    <property type="entry name" value="EPOXIDE HYDROLASE 1-RELATED"/>
    <property type="match status" value="1"/>
</dbReference>
<reference evidence="6" key="1">
    <citation type="journal article" date="2017" name="Nat. Ecol. Evol.">
        <title>Genome expansion and lineage-specific genetic innovations in the forest pathogenic fungi Armillaria.</title>
        <authorList>
            <person name="Sipos G."/>
            <person name="Prasanna A.N."/>
            <person name="Walter M.C."/>
            <person name="O'Connor E."/>
            <person name="Balint B."/>
            <person name="Krizsan K."/>
            <person name="Kiss B."/>
            <person name="Hess J."/>
            <person name="Varga T."/>
            <person name="Slot J."/>
            <person name="Riley R."/>
            <person name="Boka B."/>
            <person name="Rigling D."/>
            <person name="Barry K."/>
            <person name="Lee J."/>
            <person name="Mihaltcheva S."/>
            <person name="LaButti K."/>
            <person name="Lipzen A."/>
            <person name="Waldron R."/>
            <person name="Moloney N.M."/>
            <person name="Sperisen C."/>
            <person name="Kredics L."/>
            <person name="Vagvoelgyi C."/>
            <person name="Patrignani A."/>
            <person name="Fitzpatrick D."/>
            <person name="Nagy I."/>
            <person name="Doyle S."/>
            <person name="Anderson J.B."/>
            <person name="Grigoriev I.V."/>
            <person name="Gueldener U."/>
            <person name="Muensterkoetter M."/>
            <person name="Nagy L.G."/>
        </authorList>
    </citation>
    <scope>NUCLEOTIDE SEQUENCE [LARGE SCALE GENOMIC DNA]</scope>
    <source>
        <strain evidence="6">C18/9</strain>
    </source>
</reference>
<dbReference type="Pfam" id="PF06441">
    <property type="entry name" value="EHN"/>
    <property type="match status" value="2"/>
</dbReference>
<evidence type="ECO:0000313" key="6">
    <source>
        <dbReference type="Proteomes" id="UP000219338"/>
    </source>
</evidence>
<evidence type="ECO:0000259" key="4">
    <source>
        <dbReference type="Pfam" id="PF06441"/>
    </source>
</evidence>
<dbReference type="OrthoDB" id="7130006at2759"/>
<evidence type="ECO:0000313" key="5">
    <source>
        <dbReference type="EMBL" id="SJL17136.1"/>
    </source>
</evidence>
<dbReference type="GO" id="GO:0097176">
    <property type="term" value="P:epoxide metabolic process"/>
    <property type="evidence" value="ECO:0007669"/>
    <property type="project" value="TreeGrafter"/>
</dbReference>
<organism evidence="5 6">
    <name type="scientific">Armillaria ostoyae</name>
    <name type="common">Armillaria root rot fungus</name>
    <dbReference type="NCBI Taxonomy" id="47428"/>
    <lineage>
        <taxon>Eukaryota</taxon>
        <taxon>Fungi</taxon>
        <taxon>Dikarya</taxon>
        <taxon>Basidiomycota</taxon>
        <taxon>Agaricomycotina</taxon>
        <taxon>Agaricomycetes</taxon>
        <taxon>Agaricomycetidae</taxon>
        <taxon>Agaricales</taxon>
        <taxon>Marasmiineae</taxon>
        <taxon>Physalacriaceae</taxon>
        <taxon>Armillaria</taxon>
    </lineage>
</organism>
<feature type="domain" description="Epoxide hydrolase N-terminal" evidence="4">
    <location>
        <begin position="411"/>
        <end position="506"/>
    </location>
</feature>
<dbReference type="AlphaFoldDB" id="A0A284S837"/>
<accession>A0A284S837</accession>
<name>A0A284S837_ARMOS</name>
<dbReference type="PANTHER" id="PTHR21661:SF35">
    <property type="entry name" value="EPOXIDE HYDROLASE"/>
    <property type="match status" value="1"/>
</dbReference>
<gene>
    <name evidence="5" type="ORF">ARMOST_20680</name>
</gene>
<protein>
    <submittedName>
        <fullName evidence="5">Related to epoxide hydrolase</fullName>
    </submittedName>
</protein>
<keyword evidence="3 5" id="KW-0378">Hydrolase</keyword>
<evidence type="ECO:0000256" key="1">
    <source>
        <dbReference type="ARBA" id="ARBA00010088"/>
    </source>
</evidence>
<dbReference type="STRING" id="47428.A0A284S837"/>
<dbReference type="EMBL" id="FUEG01000041">
    <property type="protein sequence ID" value="SJL17136.1"/>
    <property type="molecule type" value="Genomic_DNA"/>
</dbReference>
<dbReference type="PRINTS" id="PR00412">
    <property type="entry name" value="EPOXHYDRLASE"/>
</dbReference>
<dbReference type="InterPro" id="IPR010497">
    <property type="entry name" value="Epoxide_hydro_N"/>
</dbReference>
<keyword evidence="2" id="KW-0058">Aromatic hydrocarbons catabolism</keyword>
<sequence length="675" mass="75375">MAPSETPFKISIPDEKLKLLQQRLALVTFPDELEDSGTKYGAPLKDIQRLVARWKEGFDWRAQEAALNAELPQFTRDIEVEGFGAMNIHYVHKKSEVEGAVPLLFVHGWPGSFIEVRKILPLLTASSPEHPSFHVVALSLPGYGFSEAPKKQNFKLAQYAEVANKLMLALGYNEYVTQGGDWGGFITRKIALVYGGKHTKAWHTNLPIGRAPTLYEPILYFRHLLTPYTAAEKAGLAHSQWFRAKGNGYMAEHSTQPQTLGYSLADSPVGLLAWIYEKLVNWTDAYAWDDDEVLTWISIYLFSRSGPTASIRIYYEVFGSSDIAVFEEKPAVPNGVSYFPKELISAPRLWIRTNANVVFESEHTGGGHFAAHEKPQELVDDLRKMFGKGGPVFGVVPGKTGYSAPMAAPESPFRISIPKERLDLLQQKLALVTFPDELEDSGTKYGVPLKDIRRLVARWKDGFDWRAQEAALNAELPQFTRDTDVEGFGAVPLLFVHGWPGSFIEVRKILPLLTASSPEYPSFHVVALSLPGYGFSEASKKQNFRIAQYAEVAHKLMLALGYNEYTTQGGDWGGFMSPTGSIRIYFEVFGSSDFSDIARQPSIPQGISYFPKELISFPRLWSRATEHIRVFESEHASGGHFAAYEKPQELVDDLRKMFCKGGPAFGVIPGKTGYK</sequence>
<dbReference type="InterPro" id="IPR029058">
    <property type="entry name" value="AB_hydrolase_fold"/>
</dbReference>
<comment type="similarity">
    <text evidence="1">Belongs to the peptidase S33 family.</text>
</comment>
<dbReference type="Gene3D" id="3.40.50.1820">
    <property type="entry name" value="alpha/beta hydrolase"/>
    <property type="match status" value="3"/>
</dbReference>
<dbReference type="GO" id="GO:0004301">
    <property type="term" value="F:epoxide hydrolase activity"/>
    <property type="evidence" value="ECO:0007669"/>
    <property type="project" value="TreeGrafter"/>
</dbReference>
<evidence type="ECO:0000256" key="2">
    <source>
        <dbReference type="ARBA" id="ARBA00022797"/>
    </source>
</evidence>
<feature type="domain" description="Epoxide hydrolase N-terminal" evidence="4">
    <location>
        <begin position="6"/>
        <end position="116"/>
    </location>
</feature>
<proteinExistence type="inferred from homology"/>